<dbReference type="Pfam" id="PF00881">
    <property type="entry name" value="Nitroreductase"/>
    <property type="match status" value="1"/>
</dbReference>
<evidence type="ECO:0000313" key="10">
    <source>
        <dbReference type="EMBL" id="GAA5092668.1"/>
    </source>
</evidence>
<dbReference type="InterPro" id="IPR026021">
    <property type="entry name" value="YdjA-like"/>
</dbReference>
<evidence type="ECO:0000256" key="1">
    <source>
        <dbReference type="ARBA" id="ARBA00001917"/>
    </source>
</evidence>
<dbReference type="PANTHER" id="PTHR43821">
    <property type="entry name" value="NAD(P)H NITROREDUCTASE YDJA-RELATED"/>
    <property type="match status" value="1"/>
</dbReference>
<evidence type="ECO:0000256" key="6">
    <source>
        <dbReference type="ARBA" id="ARBA00023002"/>
    </source>
</evidence>
<evidence type="ECO:0000256" key="4">
    <source>
        <dbReference type="ARBA" id="ARBA00022643"/>
    </source>
</evidence>
<evidence type="ECO:0000256" key="8">
    <source>
        <dbReference type="PIRNR" id="PIRNR000232"/>
    </source>
</evidence>
<evidence type="ECO:0000256" key="5">
    <source>
        <dbReference type="ARBA" id="ARBA00022857"/>
    </source>
</evidence>
<reference evidence="11" key="1">
    <citation type="journal article" date="2019" name="Int. J. Syst. Evol. Microbiol.">
        <title>The Global Catalogue of Microorganisms (GCM) 10K type strain sequencing project: providing services to taxonomists for standard genome sequencing and annotation.</title>
        <authorList>
            <consortium name="The Broad Institute Genomics Platform"/>
            <consortium name="The Broad Institute Genome Sequencing Center for Infectious Disease"/>
            <person name="Wu L."/>
            <person name="Ma J."/>
        </authorList>
    </citation>
    <scope>NUCLEOTIDE SEQUENCE [LARGE SCALE GENOMIC DNA]</scope>
    <source>
        <strain evidence="11">JCM 18423</strain>
    </source>
</reference>
<proteinExistence type="inferred from homology"/>
<dbReference type="PANTHER" id="PTHR43821:SF1">
    <property type="entry name" value="NAD(P)H NITROREDUCTASE YDJA-RELATED"/>
    <property type="match status" value="1"/>
</dbReference>
<sequence>MSDVISVLLSRNSTKAITGPGPNEAQLQQILATAMCAPDHGRLRPWRFKRIQGENIAHLADLAVKAMADEGRPLAENKEKNMREWLGRAPLVLAVGSYVDHSNDRIPQHERLLATGAAVMNILNAAHALGFGAFWSTGIGTYTDAVPEALGFDPLEYEFLGFVVIGSLQEPLAQKERPAVADHVTDWEPDLA</sequence>
<keyword evidence="3 8" id="KW-0285">Flavoprotein</keyword>
<gene>
    <name evidence="10" type="ORF">GCM10023337_20310</name>
</gene>
<accession>A0ABP9M7Y6</accession>
<comment type="caution">
    <text evidence="10">The sequence shown here is derived from an EMBL/GenBank/DDBJ whole genome shotgun (WGS) entry which is preliminary data.</text>
</comment>
<dbReference type="SUPFAM" id="SSF55469">
    <property type="entry name" value="FMN-dependent nitroreductase-like"/>
    <property type="match status" value="1"/>
</dbReference>
<keyword evidence="11" id="KW-1185">Reference proteome</keyword>
<evidence type="ECO:0000256" key="7">
    <source>
        <dbReference type="ARBA" id="ARBA00023027"/>
    </source>
</evidence>
<dbReference type="InterPro" id="IPR029479">
    <property type="entry name" value="Nitroreductase"/>
</dbReference>
<keyword evidence="5 8" id="KW-0521">NADP</keyword>
<dbReference type="EC" id="1.-.-.-" evidence="8"/>
<evidence type="ECO:0000259" key="9">
    <source>
        <dbReference type="Pfam" id="PF00881"/>
    </source>
</evidence>
<evidence type="ECO:0000256" key="2">
    <source>
        <dbReference type="ARBA" id="ARBA00007118"/>
    </source>
</evidence>
<name>A0ABP9M7Y6_9BURK</name>
<dbReference type="PIRSF" id="PIRSF000232">
    <property type="entry name" value="YdjA"/>
    <property type="match status" value="1"/>
</dbReference>
<dbReference type="CDD" id="cd02135">
    <property type="entry name" value="YdjA-like"/>
    <property type="match status" value="1"/>
</dbReference>
<dbReference type="InterPro" id="IPR000415">
    <property type="entry name" value="Nitroreductase-like"/>
</dbReference>
<evidence type="ECO:0000313" key="11">
    <source>
        <dbReference type="Proteomes" id="UP001500227"/>
    </source>
</evidence>
<protein>
    <recommendedName>
        <fullName evidence="8">Putative NAD(P)H nitroreductase</fullName>
        <ecNumber evidence="8">1.-.-.-</ecNumber>
    </recommendedName>
</protein>
<dbReference type="InterPro" id="IPR052530">
    <property type="entry name" value="NAD(P)H_nitroreductase"/>
</dbReference>
<dbReference type="Proteomes" id="UP001500227">
    <property type="component" value="Unassembled WGS sequence"/>
</dbReference>
<comment type="cofactor">
    <cofactor evidence="1 8">
        <name>FMN</name>
        <dbReference type="ChEBI" id="CHEBI:58210"/>
    </cofactor>
</comment>
<keyword evidence="4 8" id="KW-0288">FMN</keyword>
<keyword evidence="6 8" id="KW-0560">Oxidoreductase</keyword>
<organism evidence="10 11">
    <name type="scientific">Paenalcaligenes hermetiae</name>
    <dbReference type="NCBI Taxonomy" id="1157987"/>
    <lineage>
        <taxon>Bacteria</taxon>
        <taxon>Pseudomonadati</taxon>
        <taxon>Pseudomonadota</taxon>
        <taxon>Betaproteobacteria</taxon>
        <taxon>Burkholderiales</taxon>
        <taxon>Alcaligenaceae</taxon>
        <taxon>Paenalcaligenes</taxon>
    </lineage>
</organism>
<evidence type="ECO:0000256" key="3">
    <source>
        <dbReference type="ARBA" id="ARBA00022630"/>
    </source>
</evidence>
<feature type="domain" description="Nitroreductase" evidence="9">
    <location>
        <begin position="10"/>
        <end position="166"/>
    </location>
</feature>
<dbReference type="EMBL" id="BAABKD010000011">
    <property type="protein sequence ID" value="GAA5092668.1"/>
    <property type="molecule type" value="Genomic_DNA"/>
</dbReference>
<keyword evidence="7 8" id="KW-0520">NAD</keyword>
<dbReference type="Gene3D" id="3.40.109.10">
    <property type="entry name" value="NADH Oxidase"/>
    <property type="match status" value="1"/>
</dbReference>
<comment type="similarity">
    <text evidence="2 8">Belongs to the nitroreductase family.</text>
</comment>